<feature type="repeat" description="ANK" evidence="3">
    <location>
        <begin position="277"/>
        <end position="309"/>
    </location>
</feature>
<sequence>MAELLEQSNAAINMRSAWQQGIRRHFTLMLGDAAAVGLLLGYGANTEQIDIENRTPLIVAAQHGRLAVARLLLEHGADVQAATQEGTTALLAACAMGHLKIATLLLNEGADVNSCDERGRTPLYLATATGHLALAQLLLDYNARMDASSPTPLDAAVNNHSVEMVKLLLSYGANPTLVSTSGTSPLSLALSRGHIGLAMLLRHRAPLHLSVRTTRMGLVERLLYRNPRLPVDDDVHVSFADRSDTGAILFTAVHCNNLVFVRRLLSRGVDPNVPAKAGFTPLLLAVARNLLEVAKELLDAGADPEIPNDARYQLPSDKAKLLLDYRANPNTVFMGGSLFILAAKQRRLPYLEQLLSTRRVDINQTDSNGRTGFEYTCLYGDLDCVKLLVSYGVNDVAAEGKTQLMFAAKHGSVAIAAYLLPLSDINAISDNGYTAVAVAAYYGHLDIIRLLVAHGAHLDQVSENAVFPLRIAAQEGHSAVVQYLVPLLDDVDRRNCHGDTALYMAAQNQHTEIVRCLCAKANVNLAMEDGSTSLWRACLDGSVDIVDILLDAGADVNMPSFDGNRPLITAAEKGHLEVVTRLLKETHRLDLNAQNQDGKTALYQASCFGHAAICRALLAAGADVSIATSKGVAPIVIAIVVQNIDIVELLLAHVDINAPLLGASLLFMAVQRRSVAIVELLVRHGADVDAIAENGQTPLVAAAHMGALEIVRALLPFVRDVDAPYRDGYTALSVAVEQGHLPVVRALADGGANLLQVTAIGLTLLHIASFSGWCDIAAYLIGLGANIFAMDKIGGRSIVYAVTNGHADVAELLLPYVDVNAEEASTREVMVLPHDEPALRRDLNAGFSLVHIASAQNQVETLATLMKAPALDVNKADPTFGLTALHIACGSGHLPILQLLLIHRDIDVNAVDKDGRTGLHIACLYGQPAVVSALLACPTVDRTAETRDGTTGFVLACNRGFVDIAAMLIQEPEIAIQVALHRLRS</sequence>
<gene>
    <name evidence="4" type="ORF">ACHHYP_15493</name>
</gene>
<evidence type="ECO:0000313" key="4">
    <source>
        <dbReference type="EMBL" id="OQR96508.1"/>
    </source>
</evidence>
<dbReference type="STRING" id="1202772.A0A1V9ZET6"/>
<feature type="repeat" description="ANK" evidence="3">
    <location>
        <begin position="118"/>
        <end position="150"/>
    </location>
</feature>
<keyword evidence="2 3" id="KW-0040">ANK repeat</keyword>
<feature type="repeat" description="ANK" evidence="3">
    <location>
        <begin position="85"/>
        <end position="117"/>
    </location>
</feature>
<feature type="repeat" description="ANK" evidence="3">
    <location>
        <begin position="727"/>
        <end position="759"/>
    </location>
</feature>
<feature type="repeat" description="ANK" evidence="3">
    <location>
        <begin position="562"/>
        <end position="594"/>
    </location>
</feature>
<dbReference type="SMART" id="SM00248">
    <property type="entry name" value="ANK"/>
    <property type="match status" value="26"/>
</dbReference>
<proteinExistence type="predicted"/>
<dbReference type="PROSITE" id="PS50297">
    <property type="entry name" value="ANK_REP_REGION"/>
    <property type="match status" value="13"/>
</dbReference>
<dbReference type="Pfam" id="PF12796">
    <property type="entry name" value="Ank_2"/>
    <property type="match status" value="7"/>
</dbReference>
<dbReference type="PANTHER" id="PTHR24198:SF194">
    <property type="entry name" value="INVERSIN-A"/>
    <property type="match status" value="1"/>
</dbReference>
<dbReference type="EMBL" id="JNBR01000143">
    <property type="protein sequence ID" value="OQR96508.1"/>
    <property type="molecule type" value="Genomic_DNA"/>
</dbReference>
<dbReference type="Pfam" id="PF00023">
    <property type="entry name" value="Ank"/>
    <property type="match status" value="4"/>
</dbReference>
<dbReference type="PRINTS" id="PR01415">
    <property type="entry name" value="ANKYRIN"/>
</dbReference>
<dbReference type="InterPro" id="IPR036770">
    <property type="entry name" value="Ankyrin_rpt-contain_sf"/>
</dbReference>
<protein>
    <submittedName>
        <fullName evidence="4">Uncharacterized protein</fullName>
    </submittedName>
</protein>
<feature type="repeat" description="ANK" evidence="3">
    <location>
        <begin position="880"/>
        <end position="913"/>
    </location>
</feature>
<feature type="repeat" description="ANK" evidence="3">
    <location>
        <begin position="148"/>
        <end position="180"/>
    </location>
</feature>
<evidence type="ECO:0000256" key="2">
    <source>
        <dbReference type="ARBA" id="ARBA00023043"/>
    </source>
</evidence>
<dbReference type="SUPFAM" id="SSF48403">
    <property type="entry name" value="Ankyrin repeat"/>
    <property type="match status" value="3"/>
</dbReference>
<comment type="caution">
    <text evidence="4">The sequence shown here is derived from an EMBL/GenBank/DDBJ whole genome shotgun (WGS) entry which is preliminary data.</text>
</comment>
<dbReference type="PROSITE" id="PS50088">
    <property type="entry name" value="ANK_REPEAT"/>
    <property type="match status" value="14"/>
</dbReference>
<dbReference type="InterPro" id="IPR002110">
    <property type="entry name" value="Ankyrin_rpt"/>
</dbReference>
<accession>A0A1V9ZET6</accession>
<dbReference type="OrthoDB" id="20872at2759"/>
<dbReference type="PANTHER" id="PTHR24198">
    <property type="entry name" value="ANKYRIN REPEAT AND PROTEIN KINASE DOMAIN-CONTAINING PROTEIN"/>
    <property type="match status" value="1"/>
</dbReference>
<feature type="repeat" description="ANK" evidence="3">
    <location>
        <begin position="52"/>
        <end position="84"/>
    </location>
</feature>
<feature type="repeat" description="ANK" evidence="3">
    <location>
        <begin position="760"/>
        <end position="792"/>
    </location>
</feature>
<feature type="repeat" description="ANK" evidence="3">
    <location>
        <begin position="661"/>
        <end position="693"/>
    </location>
</feature>
<organism evidence="4 5">
    <name type="scientific">Achlya hypogyna</name>
    <name type="common">Oomycete</name>
    <name type="synonym">Protoachlya hypogyna</name>
    <dbReference type="NCBI Taxonomy" id="1202772"/>
    <lineage>
        <taxon>Eukaryota</taxon>
        <taxon>Sar</taxon>
        <taxon>Stramenopiles</taxon>
        <taxon>Oomycota</taxon>
        <taxon>Saprolegniomycetes</taxon>
        <taxon>Saprolegniales</taxon>
        <taxon>Achlyaceae</taxon>
        <taxon>Achlya</taxon>
    </lineage>
</organism>
<keyword evidence="1" id="KW-0677">Repeat</keyword>
<evidence type="ECO:0000256" key="1">
    <source>
        <dbReference type="ARBA" id="ARBA00022737"/>
    </source>
</evidence>
<reference evidence="4 5" key="1">
    <citation type="journal article" date="2014" name="Genome Biol. Evol.">
        <title>The secreted proteins of Achlya hypogyna and Thraustotheca clavata identify the ancestral oomycete secretome and reveal gene acquisitions by horizontal gene transfer.</title>
        <authorList>
            <person name="Misner I."/>
            <person name="Blouin N."/>
            <person name="Leonard G."/>
            <person name="Richards T.A."/>
            <person name="Lane C.E."/>
        </authorList>
    </citation>
    <scope>NUCLEOTIDE SEQUENCE [LARGE SCALE GENOMIC DNA]</scope>
    <source>
        <strain evidence="4 5">ATCC 48635</strain>
    </source>
</reference>
<feature type="repeat" description="ANK" evidence="3">
    <location>
        <begin position="431"/>
        <end position="463"/>
    </location>
</feature>
<dbReference type="AlphaFoldDB" id="A0A1V9ZET6"/>
<feature type="repeat" description="ANK" evidence="3">
    <location>
        <begin position="529"/>
        <end position="561"/>
    </location>
</feature>
<dbReference type="GO" id="GO:0005737">
    <property type="term" value="C:cytoplasm"/>
    <property type="evidence" value="ECO:0007669"/>
    <property type="project" value="TreeGrafter"/>
</dbReference>
<feature type="repeat" description="ANK" evidence="3">
    <location>
        <begin position="597"/>
        <end position="629"/>
    </location>
</feature>
<dbReference type="Proteomes" id="UP000243579">
    <property type="component" value="Unassembled WGS sequence"/>
</dbReference>
<name>A0A1V9ZET6_ACHHY</name>
<feature type="repeat" description="ANK" evidence="3">
    <location>
        <begin position="694"/>
        <end position="726"/>
    </location>
</feature>
<evidence type="ECO:0000256" key="3">
    <source>
        <dbReference type="PROSITE-ProRule" id="PRU00023"/>
    </source>
</evidence>
<keyword evidence="5" id="KW-1185">Reference proteome</keyword>
<dbReference type="Gene3D" id="1.25.40.20">
    <property type="entry name" value="Ankyrin repeat-containing domain"/>
    <property type="match status" value="7"/>
</dbReference>
<evidence type="ECO:0000313" key="5">
    <source>
        <dbReference type="Proteomes" id="UP000243579"/>
    </source>
</evidence>